<dbReference type="EMBL" id="JAHYBZ010000006">
    <property type="protein sequence ID" value="MBW6399848.1"/>
    <property type="molecule type" value="Genomic_DNA"/>
</dbReference>
<gene>
    <name evidence="1" type="ORF">KPL78_18460</name>
</gene>
<dbReference type="Proteomes" id="UP001196565">
    <property type="component" value="Unassembled WGS sequence"/>
</dbReference>
<name>A0ABS7ACF1_9PROT</name>
<keyword evidence="2" id="KW-1185">Reference proteome</keyword>
<protein>
    <submittedName>
        <fullName evidence="1">Uncharacterized protein</fullName>
    </submittedName>
</protein>
<comment type="caution">
    <text evidence="1">The sequence shown here is derived from an EMBL/GenBank/DDBJ whole genome shotgun (WGS) entry which is preliminary data.</text>
</comment>
<proteinExistence type="predicted"/>
<dbReference type="RefSeq" id="WP_219764438.1">
    <property type="nucleotide sequence ID" value="NZ_JAHYBZ010000006.1"/>
</dbReference>
<organism evidence="1 2">
    <name type="scientific">Roseomonas alba</name>
    <dbReference type="NCBI Taxonomy" id="2846776"/>
    <lineage>
        <taxon>Bacteria</taxon>
        <taxon>Pseudomonadati</taxon>
        <taxon>Pseudomonadota</taxon>
        <taxon>Alphaproteobacteria</taxon>
        <taxon>Acetobacterales</taxon>
        <taxon>Roseomonadaceae</taxon>
        <taxon>Roseomonas</taxon>
    </lineage>
</organism>
<evidence type="ECO:0000313" key="2">
    <source>
        <dbReference type="Proteomes" id="UP001196565"/>
    </source>
</evidence>
<reference evidence="1 2" key="1">
    <citation type="submission" date="2021-07" db="EMBL/GenBank/DDBJ databases">
        <authorList>
            <person name="So Y."/>
        </authorList>
    </citation>
    <scope>NUCLEOTIDE SEQUENCE [LARGE SCALE GENOMIC DNA]</scope>
    <source>
        <strain evidence="1 2">HJA6</strain>
    </source>
</reference>
<accession>A0ABS7ACF1</accession>
<sequence length="339" mass="34934">MTSDSHDPRQGGAMVGRRVMALALAALPAACAGVSPIEAARLARDGEHATGRLAADVSAAQQRVERARDLVLLRAALAAPAGTGVAALRAQPGVMAADARLAPASAILAQDHEALEGLRESYRGFGEVAAGRDPEAFDALLDRAMEDAEALRTLIERHATDGSELVESLPGGETVIGVARLAGGAISRARAARGLMEPNDALIALLDSLIGSAEREKAMLGPLLAEVAADHGADVAAALRRAGVARVGSAAALDGLAESFGWSISPLADQRLREGAARRVALGLDAVAARRATAEPARMLDPAAGRAVLAALRDRHLALRAGARRDPDALRDSLHRLAR</sequence>
<evidence type="ECO:0000313" key="1">
    <source>
        <dbReference type="EMBL" id="MBW6399848.1"/>
    </source>
</evidence>